<evidence type="ECO:0000256" key="1">
    <source>
        <dbReference type="ARBA" id="ARBA00009919"/>
    </source>
</evidence>
<comment type="caution">
    <text evidence="4">The sequence shown here is derived from an EMBL/GenBank/DDBJ whole genome shotgun (WGS) entry which is preliminary data.</text>
</comment>
<name>A0A4V3IBZ8_9MICO</name>
<feature type="region of interest" description="Disordered" evidence="2">
    <location>
        <begin position="283"/>
        <end position="329"/>
    </location>
</feature>
<dbReference type="RefSeq" id="WP_134455499.1">
    <property type="nucleotide sequence ID" value="NZ_SOFL01000058.1"/>
</dbReference>
<dbReference type="GO" id="GO:0016779">
    <property type="term" value="F:nucleotidyltransferase activity"/>
    <property type="evidence" value="ECO:0007669"/>
    <property type="project" value="UniProtKB-KW"/>
</dbReference>
<dbReference type="GO" id="GO:0005829">
    <property type="term" value="C:cytosol"/>
    <property type="evidence" value="ECO:0007669"/>
    <property type="project" value="TreeGrafter"/>
</dbReference>
<dbReference type="CDD" id="cd00158">
    <property type="entry name" value="RHOD"/>
    <property type="match status" value="1"/>
</dbReference>
<dbReference type="CDD" id="cd00757">
    <property type="entry name" value="ThiF_MoeB_HesA_family"/>
    <property type="match status" value="1"/>
</dbReference>
<dbReference type="PANTHER" id="PTHR10953">
    <property type="entry name" value="UBIQUITIN-ACTIVATING ENZYME E1"/>
    <property type="match status" value="1"/>
</dbReference>
<dbReference type="AlphaFoldDB" id="A0A4V3IBZ8"/>
<protein>
    <submittedName>
        <fullName evidence="4">Adenylyltransferase/sulfurtransferase MoeZ</fullName>
    </submittedName>
</protein>
<dbReference type="Pfam" id="PF00581">
    <property type="entry name" value="Rhodanese"/>
    <property type="match status" value="1"/>
</dbReference>
<dbReference type="SUPFAM" id="SSF69572">
    <property type="entry name" value="Activating enzymes of the ubiquitin-like proteins"/>
    <property type="match status" value="1"/>
</dbReference>
<dbReference type="GO" id="GO:0008146">
    <property type="term" value="F:sulfotransferase activity"/>
    <property type="evidence" value="ECO:0007669"/>
    <property type="project" value="TreeGrafter"/>
</dbReference>
<dbReference type="EMBL" id="SOFL01000058">
    <property type="protein sequence ID" value="TFB95992.1"/>
    <property type="molecule type" value="Genomic_DNA"/>
</dbReference>
<dbReference type="FunFam" id="3.40.50.720:FF:000080">
    <property type="entry name" value="Thiazole biosynthesis adenylyltransferase ThiF"/>
    <property type="match status" value="1"/>
</dbReference>
<dbReference type="GO" id="GO:0008641">
    <property type="term" value="F:ubiquitin-like modifier activating enzyme activity"/>
    <property type="evidence" value="ECO:0007669"/>
    <property type="project" value="InterPro"/>
</dbReference>
<gene>
    <name evidence="4" type="ORF">E3O42_17775</name>
</gene>
<dbReference type="SUPFAM" id="SSF52821">
    <property type="entry name" value="Rhodanese/Cell cycle control phosphatase"/>
    <property type="match status" value="1"/>
</dbReference>
<dbReference type="Gene3D" id="3.40.250.10">
    <property type="entry name" value="Rhodanese-like domain"/>
    <property type="match status" value="1"/>
</dbReference>
<feature type="compositionally biased region" description="Low complexity" evidence="2">
    <location>
        <begin position="283"/>
        <end position="293"/>
    </location>
</feature>
<reference evidence="4 5" key="1">
    <citation type="submission" date="2019-03" db="EMBL/GenBank/DDBJ databases">
        <title>Genomics of glacier-inhabiting Cryobacterium strains.</title>
        <authorList>
            <person name="Liu Q."/>
            <person name="Xin Y.-H."/>
        </authorList>
    </citation>
    <scope>NUCLEOTIDE SEQUENCE [LARGE SCALE GENOMIC DNA]</scope>
    <source>
        <strain evidence="4 5">RHLS22-1</strain>
    </source>
</reference>
<evidence type="ECO:0000313" key="5">
    <source>
        <dbReference type="Proteomes" id="UP000297907"/>
    </source>
</evidence>
<feature type="domain" description="Rhodanese" evidence="3">
    <location>
        <begin position="346"/>
        <end position="436"/>
    </location>
</feature>
<sequence>MPHVPLVSPGPPLTPAQRQRYARQLSLEQVGDLGQRRLAATRVLMIGAGGLGSPVLTALAAAGVGTIGVVDSDSVEVSNLHRQTIYTMADLARPKAEAAAAALRAHNPLIEVVAHQTRLTANNVLALIAGYDIVIDGTDNFATRHLAHDAAALLHKPYIWGSVLRFDGLVTTFWVDGPTGGTRLEDLFPSTPGADEAETCAMAGVLGSVCAGIGAMMASEALKLIVGFGEPLFGRLLVLDGLDASWREVPYGAAAPAGTVPTDSVPVDSVPVGSVPVDSVPADAASAAATATTGDSEPPAAVPPRDTSHSQVHTRPVPVPPRAGAPAPDEVTSAELAGLLADRQAGTVDFVLVDIREPWERDIVAIDGSVLVPMAQLLTDEAGTVMKPDDRIILYCHHGTRSEYAREVLRDNGWAAVSHLAGGVDDWVRRIEPDKQRY</sequence>
<dbReference type="GO" id="GO:0004792">
    <property type="term" value="F:thiosulfate-cyanide sulfurtransferase activity"/>
    <property type="evidence" value="ECO:0007669"/>
    <property type="project" value="TreeGrafter"/>
</dbReference>
<evidence type="ECO:0000259" key="3">
    <source>
        <dbReference type="PROSITE" id="PS50206"/>
    </source>
</evidence>
<dbReference type="PROSITE" id="PS50206">
    <property type="entry name" value="RHODANESE_3"/>
    <property type="match status" value="1"/>
</dbReference>
<dbReference type="Proteomes" id="UP000297907">
    <property type="component" value="Unassembled WGS sequence"/>
</dbReference>
<evidence type="ECO:0000313" key="4">
    <source>
        <dbReference type="EMBL" id="TFB95992.1"/>
    </source>
</evidence>
<keyword evidence="5" id="KW-1185">Reference proteome</keyword>
<accession>A0A4V3IBZ8</accession>
<proteinExistence type="inferred from homology"/>
<dbReference type="SMART" id="SM00450">
    <property type="entry name" value="RHOD"/>
    <property type="match status" value="1"/>
</dbReference>
<dbReference type="InterPro" id="IPR045886">
    <property type="entry name" value="ThiF/MoeB/HesA"/>
</dbReference>
<dbReference type="InterPro" id="IPR035985">
    <property type="entry name" value="Ubiquitin-activating_enz"/>
</dbReference>
<organism evidence="4 5">
    <name type="scientific">Cryobacterium adonitolivorans</name>
    <dbReference type="NCBI Taxonomy" id="1259189"/>
    <lineage>
        <taxon>Bacteria</taxon>
        <taxon>Bacillati</taxon>
        <taxon>Actinomycetota</taxon>
        <taxon>Actinomycetes</taxon>
        <taxon>Micrococcales</taxon>
        <taxon>Microbacteriaceae</taxon>
        <taxon>Cryobacterium</taxon>
    </lineage>
</organism>
<dbReference type="InterPro" id="IPR000594">
    <property type="entry name" value="ThiF_NAD_FAD-bd"/>
</dbReference>
<dbReference type="OrthoDB" id="9804286at2"/>
<keyword evidence="4" id="KW-0548">Nucleotidyltransferase</keyword>
<dbReference type="Gene3D" id="3.40.50.720">
    <property type="entry name" value="NAD(P)-binding Rossmann-like Domain"/>
    <property type="match status" value="1"/>
</dbReference>
<dbReference type="PANTHER" id="PTHR10953:SF102">
    <property type="entry name" value="ADENYLYLTRANSFERASE AND SULFURTRANSFERASE MOCS3"/>
    <property type="match status" value="1"/>
</dbReference>
<dbReference type="Pfam" id="PF00899">
    <property type="entry name" value="ThiF"/>
    <property type="match status" value="1"/>
</dbReference>
<keyword evidence="4" id="KW-0808">Transferase</keyword>
<comment type="similarity">
    <text evidence="1">Belongs to the HesA/MoeB/ThiF family.</text>
</comment>
<evidence type="ECO:0000256" key="2">
    <source>
        <dbReference type="SAM" id="MobiDB-lite"/>
    </source>
</evidence>
<dbReference type="InterPro" id="IPR036873">
    <property type="entry name" value="Rhodanese-like_dom_sf"/>
</dbReference>
<dbReference type="InterPro" id="IPR001763">
    <property type="entry name" value="Rhodanese-like_dom"/>
</dbReference>